<evidence type="ECO:0000313" key="2">
    <source>
        <dbReference type="Proteomes" id="UP000244905"/>
    </source>
</evidence>
<dbReference type="GeneID" id="82526464"/>
<proteinExistence type="predicted"/>
<dbReference type="EMBL" id="PUEC01000019">
    <property type="protein sequence ID" value="PWB01666.1"/>
    <property type="molecule type" value="Genomic_DNA"/>
</dbReference>
<evidence type="ECO:0000313" key="1">
    <source>
        <dbReference type="EMBL" id="PWB01666.1"/>
    </source>
</evidence>
<protein>
    <submittedName>
        <fullName evidence="1">Uncharacterized protein</fullName>
    </submittedName>
</protein>
<accession>A0A2V1IM01</accession>
<dbReference type="RefSeq" id="WP_107032600.1">
    <property type="nucleotide sequence ID" value="NZ_PUEC01000019.1"/>
</dbReference>
<dbReference type="AlphaFoldDB" id="A0A2V1IM01"/>
<comment type="caution">
    <text evidence="1">The sequence shown here is derived from an EMBL/GenBank/DDBJ whole genome shotgun (WGS) entry which is preliminary data.</text>
</comment>
<gene>
    <name evidence="1" type="ORF">C5O23_08935</name>
</gene>
<name>A0A2V1IM01_9BACT</name>
<sequence length="151" mass="17174">MDILIITVSLFLILMVLFVLGGLRETLGDHIVKILPRNHSQKGDQVDIFLNGKYNRTATISRISADKVYIYGSIGLPLDYRGRFYAVGFDVNDGSRLIYLGNRKHYRFVRVAEIIRKAFAVMDEVDNMKMAPVDTVDEIKDSQESEVSDDK</sequence>
<keyword evidence="2" id="KW-1185">Reference proteome</keyword>
<dbReference type="Proteomes" id="UP000244905">
    <property type="component" value="Unassembled WGS sequence"/>
</dbReference>
<reference evidence="2" key="1">
    <citation type="submission" date="2018-02" db="EMBL/GenBank/DDBJ databases">
        <authorList>
            <person name="Clavel T."/>
            <person name="Strowig T."/>
        </authorList>
    </citation>
    <scope>NUCLEOTIDE SEQUENCE [LARGE SCALE GENOMIC DNA]</scope>
    <source>
        <strain evidence="2">DSM 103720</strain>
    </source>
</reference>
<organism evidence="1 2">
    <name type="scientific">Duncaniella muris</name>
    <dbReference type="NCBI Taxonomy" id="2094150"/>
    <lineage>
        <taxon>Bacteria</taxon>
        <taxon>Pseudomonadati</taxon>
        <taxon>Bacteroidota</taxon>
        <taxon>Bacteroidia</taxon>
        <taxon>Bacteroidales</taxon>
        <taxon>Muribaculaceae</taxon>
        <taxon>Duncaniella</taxon>
    </lineage>
</organism>